<proteinExistence type="predicted"/>
<reference evidence="3" key="1">
    <citation type="journal article" date="2014" name="Int. J. Syst. Evol. Microbiol.">
        <title>Complete genome sequence of Corynebacterium casei LMG S-19264T (=DSM 44701T), isolated from a smear-ripened cheese.</title>
        <authorList>
            <consortium name="US DOE Joint Genome Institute (JGI-PGF)"/>
            <person name="Walter F."/>
            <person name="Albersmeier A."/>
            <person name="Kalinowski J."/>
            <person name="Ruckert C."/>
        </authorList>
    </citation>
    <scope>NUCLEOTIDE SEQUENCE</scope>
    <source>
        <strain evidence="3">KCTC 12870</strain>
    </source>
</reference>
<gene>
    <name evidence="3" type="ORF">GCM10007047_31400</name>
</gene>
<evidence type="ECO:0000256" key="1">
    <source>
        <dbReference type="SAM" id="Phobius"/>
    </source>
</evidence>
<organism evidence="3 4">
    <name type="scientific">Cerasicoccus arenae</name>
    <dbReference type="NCBI Taxonomy" id="424488"/>
    <lineage>
        <taxon>Bacteria</taxon>
        <taxon>Pseudomonadati</taxon>
        <taxon>Verrucomicrobiota</taxon>
        <taxon>Opitutia</taxon>
        <taxon>Puniceicoccales</taxon>
        <taxon>Cerasicoccaceae</taxon>
        <taxon>Cerasicoccus</taxon>
    </lineage>
</organism>
<dbReference type="Proteomes" id="UP000642829">
    <property type="component" value="Unassembled WGS sequence"/>
</dbReference>
<accession>A0A8J3DEM4</accession>
<dbReference type="InterPro" id="IPR013424">
    <property type="entry name" value="Ice-binding_C"/>
</dbReference>
<feature type="transmembrane region" description="Helical" evidence="1">
    <location>
        <begin position="202"/>
        <end position="219"/>
    </location>
</feature>
<dbReference type="AlphaFoldDB" id="A0A8J3DEM4"/>
<keyword evidence="1" id="KW-1133">Transmembrane helix</keyword>
<comment type="caution">
    <text evidence="3">The sequence shown here is derived from an EMBL/GenBank/DDBJ whole genome shotgun (WGS) entry which is preliminary data.</text>
</comment>
<keyword evidence="1" id="KW-0812">Transmembrane</keyword>
<dbReference type="EMBL" id="BMXG01000026">
    <property type="protein sequence ID" value="GHC11777.1"/>
    <property type="molecule type" value="Genomic_DNA"/>
</dbReference>
<feature type="transmembrane region" description="Helical" evidence="1">
    <location>
        <begin position="32"/>
        <end position="53"/>
    </location>
</feature>
<dbReference type="NCBIfam" id="TIGR02595">
    <property type="entry name" value="PEP_CTERM"/>
    <property type="match status" value="1"/>
</dbReference>
<evidence type="ECO:0000313" key="3">
    <source>
        <dbReference type="EMBL" id="GHC11777.1"/>
    </source>
</evidence>
<keyword evidence="4" id="KW-1185">Reference proteome</keyword>
<keyword evidence="1" id="KW-0472">Membrane</keyword>
<reference evidence="3" key="2">
    <citation type="submission" date="2020-09" db="EMBL/GenBank/DDBJ databases">
        <authorList>
            <person name="Sun Q."/>
            <person name="Kim S."/>
        </authorList>
    </citation>
    <scope>NUCLEOTIDE SEQUENCE</scope>
    <source>
        <strain evidence="3">KCTC 12870</strain>
    </source>
</reference>
<feature type="domain" description="Ice-binding protein C-terminal" evidence="2">
    <location>
        <begin position="197"/>
        <end position="221"/>
    </location>
</feature>
<sequence length="233" mass="24426">MQIPFTLLGVVETIKFSQNYSFLKFSHMNKSLLLGCVLIASSLSSQAALILIIDVTDPTAATFTPGPDLPSAASSGWNYTSGFTLLEFFTSAPASPIARDGSGDLTTPNVSPDFSPRGFASASLQSPSGFNIYNYGNRGTVDITTSAPAFSGSMTFDFTPYLASLTFNALGVERGIQGGDFGAIGPVFGNYVIVSSAIPEPSTYIAIAGMFGLAGFIGLRRWKAGKTQLPKVG</sequence>
<protein>
    <recommendedName>
        <fullName evidence="2">Ice-binding protein C-terminal domain-containing protein</fullName>
    </recommendedName>
</protein>
<dbReference type="Pfam" id="PF07589">
    <property type="entry name" value="PEP-CTERM"/>
    <property type="match status" value="1"/>
</dbReference>
<name>A0A8J3DEM4_9BACT</name>
<evidence type="ECO:0000259" key="2">
    <source>
        <dbReference type="Pfam" id="PF07589"/>
    </source>
</evidence>
<evidence type="ECO:0000313" key="4">
    <source>
        <dbReference type="Proteomes" id="UP000642829"/>
    </source>
</evidence>